<dbReference type="GO" id="GO:0005178">
    <property type="term" value="F:integrin binding"/>
    <property type="evidence" value="ECO:0007669"/>
    <property type="project" value="InterPro"/>
</dbReference>
<sequence length="376" mass="41459">MSPCVFLFLICVNSLGVSHVRSSDDPEANTCEDPPVFSPSHLVVKHGDPTTATCTVCKEKCHNKHMGLEKPLGTDSMNGTTITWTVDKMTEWDTFVMCYYNTESRQCSSSLPITVYQPPVRVSFNFVNHSGPMILGHTYIMQCSVEDVAPVGGLTVVFYKGETELNETKLDGEEKNPVTIAVLFQYHPVRGYHNWNYYCKATLQLGTEHFSWKSSEEVNIDTYFPPQLDVPPYPNPINVTEGDALVLNCSAYGSPRTHYRWKLPTGQTIAGNSIFTLDPVSVSDEGHYICSASNNLGTDTVDYSVFVQRVTTTTTATTTTAATTTATTTTATTTQRVLDTTSIVVTTRSTRSTGSTSRTPIHRFTLGFMLLFLASV</sequence>
<dbReference type="Ensembl" id="ENSSORT00005004449.1">
    <property type="protein sequence ID" value="ENSSORP00005004318.1"/>
    <property type="gene ID" value="ENSSORG00005002623.1"/>
</dbReference>
<evidence type="ECO:0000259" key="2">
    <source>
        <dbReference type="PROSITE" id="PS50835"/>
    </source>
</evidence>
<dbReference type="Pfam" id="PF13927">
    <property type="entry name" value="Ig_3"/>
    <property type="match status" value="1"/>
</dbReference>
<gene>
    <name evidence="3" type="primary">LOC115421316</name>
</gene>
<dbReference type="InterPro" id="IPR003598">
    <property type="entry name" value="Ig_sub2"/>
</dbReference>
<dbReference type="SMART" id="SM00409">
    <property type="entry name" value="IG"/>
    <property type="match status" value="1"/>
</dbReference>
<evidence type="ECO:0000313" key="3">
    <source>
        <dbReference type="Ensembl" id="ENSSORP00005004318.1"/>
    </source>
</evidence>
<keyword evidence="4" id="KW-1185">Reference proteome</keyword>
<keyword evidence="1" id="KW-0732">Signal</keyword>
<organism evidence="3 4">
    <name type="scientific">Sphaeramia orbicularis</name>
    <name type="common">orbiculate cardinalfish</name>
    <dbReference type="NCBI Taxonomy" id="375764"/>
    <lineage>
        <taxon>Eukaryota</taxon>
        <taxon>Metazoa</taxon>
        <taxon>Chordata</taxon>
        <taxon>Craniata</taxon>
        <taxon>Vertebrata</taxon>
        <taxon>Euteleostomi</taxon>
        <taxon>Actinopterygii</taxon>
        <taxon>Neopterygii</taxon>
        <taxon>Teleostei</taxon>
        <taxon>Neoteleostei</taxon>
        <taxon>Acanthomorphata</taxon>
        <taxon>Gobiaria</taxon>
        <taxon>Kurtiformes</taxon>
        <taxon>Apogonoidei</taxon>
        <taxon>Apogonidae</taxon>
        <taxon>Apogoninae</taxon>
        <taxon>Sphaeramia</taxon>
    </lineage>
</organism>
<dbReference type="OrthoDB" id="5843397at2759"/>
<accession>A0A672YIF7</accession>
<feature type="signal peptide" evidence="1">
    <location>
        <begin position="1"/>
        <end position="22"/>
    </location>
</feature>
<dbReference type="InterPro" id="IPR013768">
    <property type="entry name" value="ICAM_N"/>
</dbReference>
<evidence type="ECO:0000256" key="1">
    <source>
        <dbReference type="SAM" id="SignalP"/>
    </source>
</evidence>
<dbReference type="SMART" id="SM00408">
    <property type="entry name" value="IGc2"/>
    <property type="match status" value="1"/>
</dbReference>
<dbReference type="InterPro" id="IPR047012">
    <property type="entry name" value="ICAM_VCAM"/>
</dbReference>
<dbReference type="PANTHER" id="PTHR13771">
    <property type="entry name" value="INTERCELLULAR ADHESION MOLECULE"/>
    <property type="match status" value="1"/>
</dbReference>
<feature type="domain" description="Ig-like" evidence="2">
    <location>
        <begin position="226"/>
        <end position="306"/>
    </location>
</feature>
<dbReference type="InterPro" id="IPR013783">
    <property type="entry name" value="Ig-like_fold"/>
</dbReference>
<reference evidence="3" key="2">
    <citation type="submission" date="2025-08" db="UniProtKB">
        <authorList>
            <consortium name="Ensembl"/>
        </authorList>
    </citation>
    <scope>IDENTIFICATION</scope>
</reference>
<dbReference type="AlphaFoldDB" id="A0A672YIF7"/>
<dbReference type="InterPro" id="IPR036179">
    <property type="entry name" value="Ig-like_dom_sf"/>
</dbReference>
<dbReference type="Pfam" id="PF03921">
    <property type="entry name" value="ICAM_N"/>
    <property type="match status" value="1"/>
</dbReference>
<feature type="chain" id="PRO_5025401046" evidence="1">
    <location>
        <begin position="23"/>
        <end position="376"/>
    </location>
</feature>
<evidence type="ECO:0000313" key="4">
    <source>
        <dbReference type="Proteomes" id="UP000472271"/>
    </source>
</evidence>
<dbReference type="InterPro" id="IPR003599">
    <property type="entry name" value="Ig_sub"/>
</dbReference>
<reference evidence="3" key="1">
    <citation type="submission" date="2019-06" db="EMBL/GenBank/DDBJ databases">
        <authorList>
            <consortium name="Wellcome Sanger Institute Data Sharing"/>
        </authorList>
    </citation>
    <scope>NUCLEOTIDE SEQUENCE [LARGE SCALE GENOMIC DNA]</scope>
</reference>
<dbReference type="SUPFAM" id="SSF48726">
    <property type="entry name" value="Immunoglobulin"/>
    <property type="match status" value="2"/>
</dbReference>
<proteinExistence type="predicted"/>
<dbReference type="PROSITE" id="PS50835">
    <property type="entry name" value="IG_LIKE"/>
    <property type="match status" value="1"/>
</dbReference>
<name>A0A672YIF7_9TELE</name>
<dbReference type="PANTHER" id="PTHR13771:SF9">
    <property type="entry name" value="INTERCELLULAR ADHESION MOLECULE 5"/>
    <property type="match status" value="1"/>
</dbReference>
<dbReference type="InterPro" id="IPR007110">
    <property type="entry name" value="Ig-like_dom"/>
</dbReference>
<dbReference type="Gene3D" id="2.60.40.10">
    <property type="entry name" value="Immunoglobulins"/>
    <property type="match status" value="3"/>
</dbReference>
<reference evidence="3" key="3">
    <citation type="submission" date="2025-09" db="UniProtKB">
        <authorList>
            <consortium name="Ensembl"/>
        </authorList>
    </citation>
    <scope>IDENTIFICATION</scope>
</reference>
<dbReference type="RefSeq" id="XP_029993042.1">
    <property type="nucleotide sequence ID" value="XM_030137182.1"/>
</dbReference>
<dbReference type="InParanoid" id="A0A672YIF7"/>
<protein>
    <submittedName>
        <fullName evidence="3">Intercellular adhesion molecule 1-like</fullName>
    </submittedName>
</protein>
<dbReference type="Proteomes" id="UP000472271">
    <property type="component" value="Chromosome 1"/>
</dbReference>
<dbReference type="GeneID" id="115421316"/>
<dbReference type="GO" id="GO:0007155">
    <property type="term" value="P:cell adhesion"/>
    <property type="evidence" value="ECO:0007669"/>
    <property type="project" value="InterPro"/>
</dbReference>